<dbReference type="SUPFAM" id="SSF53335">
    <property type="entry name" value="S-adenosyl-L-methionine-dependent methyltransferases"/>
    <property type="match status" value="1"/>
</dbReference>
<dbReference type="GO" id="GO:0032259">
    <property type="term" value="P:methylation"/>
    <property type="evidence" value="ECO:0007669"/>
    <property type="project" value="UniProtKB-KW"/>
</dbReference>
<dbReference type="Proteomes" id="UP000198756">
    <property type="component" value="Unassembled WGS sequence"/>
</dbReference>
<dbReference type="InterPro" id="IPR029063">
    <property type="entry name" value="SAM-dependent_MTases_sf"/>
</dbReference>
<dbReference type="PANTHER" id="PTHR34203">
    <property type="entry name" value="METHYLTRANSFERASE, FKBM FAMILY PROTEIN"/>
    <property type="match status" value="1"/>
</dbReference>
<keyword evidence="2" id="KW-0489">Methyltransferase</keyword>
<evidence type="ECO:0000259" key="1">
    <source>
        <dbReference type="Pfam" id="PF05050"/>
    </source>
</evidence>
<dbReference type="AlphaFoldDB" id="A0A1G5ZNF4"/>
<accession>A0A1G5ZNF4</accession>
<name>A0A1G5ZNF4_9BACT</name>
<proteinExistence type="predicted"/>
<evidence type="ECO:0000313" key="2">
    <source>
        <dbReference type="EMBL" id="SDA96331.1"/>
    </source>
</evidence>
<feature type="domain" description="Methyltransferase FkbM" evidence="1">
    <location>
        <begin position="60"/>
        <end position="216"/>
    </location>
</feature>
<sequence>MIKSLKKGLYKLAEDLGFRAQYLIILFKIRKLLGLKSLEEKRIEKFYADLFNGRLSLIFDIGANVGIRTSVFSSLGNKVVVLEPNRELVSILNSRFSRSNVEVIDKACAASSGTREFHLGDNHLVSTLSTQFIHHKQESGAKNKWAKKSQIKTISLDELVKIYGVPDFCKIDVEGYEKEVLSGLNQKIGMISFEFNYPAFESDTLWCLEKLSSLGYTSFNFSLGETLEFHFSEWVSYEDISAIFHLKNFPFGTCYGDIYAR</sequence>
<dbReference type="STRING" id="279824.SAMN03080617_04203"/>
<dbReference type="Pfam" id="PF05050">
    <property type="entry name" value="Methyltransf_21"/>
    <property type="match status" value="1"/>
</dbReference>
<evidence type="ECO:0000313" key="3">
    <source>
        <dbReference type="Proteomes" id="UP000198756"/>
    </source>
</evidence>
<keyword evidence="3" id="KW-1185">Reference proteome</keyword>
<organism evidence="2 3">
    <name type="scientific">Algoriphagus alkaliphilus</name>
    <dbReference type="NCBI Taxonomy" id="279824"/>
    <lineage>
        <taxon>Bacteria</taxon>
        <taxon>Pseudomonadati</taxon>
        <taxon>Bacteroidota</taxon>
        <taxon>Cytophagia</taxon>
        <taxon>Cytophagales</taxon>
        <taxon>Cyclobacteriaceae</taxon>
        <taxon>Algoriphagus</taxon>
    </lineage>
</organism>
<keyword evidence="2" id="KW-0808">Transferase</keyword>
<protein>
    <submittedName>
        <fullName evidence="2">Methyltransferase, FkbM family</fullName>
    </submittedName>
</protein>
<dbReference type="InterPro" id="IPR052514">
    <property type="entry name" value="SAM-dependent_MTase"/>
</dbReference>
<dbReference type="GO" id="GO:0008168">
    <property type="term" value="F:methyltransferase activity"/>
    <property type="evidence" value="ECO:0007669"/>
    <property type="project" value="UniProtKB-KW"/>
</dbReference>
<gene>
    <name evidence="2" type="ORF">SAMN03080617_04203</name>
</gene>
<dbReference type="PANTHER" id="PTHR34203:SF15">
    <property type="entry name" value="SLL1173 PROTEIN"/>
    <property type="match status" value="1"/>
</dbReference>
<dbReference type="InterPro" id="IPR006342">
    <property type="entry name" value="FkbM_mtfrase"/>
</dbReference>
<dbReference type="Gene3D" id="3.40.50.150">
    <property type="entry name" value="Vaccinia Virus protein VP39"/>
    <property type="match status" value="1"/>
</dbReference>
<dbReference type="NCBIfam" id="TIGR01444">
    <property type="entry name" value="fkbM_fam"/>
    <property type="match status" value="1"/>
</dbReference>
<reference evidence="3" key="1">
    <citation type="submission" date="2016-10" db="EMBL/GenBank/DDBJ databases">
        <authorList>
            <person name="Varghese N."/>
            <person name="Submissions S."/>
        </authorList>
    </citation>
    <scope>NUCLEOTIDE SEQUENCE [LARGE SCALE GENOMIC DNA]</scope>
    <source>
        <strain evidence="3">DSM 22703</strain>
    </source>
</reference>
<dbReference type="EMBL" id="FMXE01000050">
    <property type="protein sequence ID" value="SDA96331.1"/>
    <property type="molecule type" value="Genomic_DNA"/>
</dbReference>